<dbReference type="InterPro" id="IPR002156">
    <property type="entry name" value="RNaseH_domain"/>
</dbReference>
<evidence type="ECO:0000313" key="4">
    <source>
        <dbReference type="Proteomes" id="UP000634136"/>
    </source>
</evidence>
<evidence type="ECO:0000313" key="3">
    <source>
        <dbReference type="EMBL" id="KAF7826729.1"/>
    </source>
</evidence>
<keyword evidence="3" id="KW-0548">Nucleotidyltransferase</keyword>
<dbReference type="AlphaFoldDB" id="A0A834WR90"/>
<proteinExistence type="predicted"/>
<evidence type="ECO:0000259" key="2">
    <source>
        <dbReference type="Pfam" id="PF13966"/>
    </source>
</evidence>
<comment type="caution">
    <text evidence="3">The sequence shown here is derived from an EMBL/GenBank/DDBJ whole genome shotgun (WGS) entry which is preliminary data.</text>
</comment>
<dbReference type="GO" id="GO:0004523">
    <property type="term" value="F:RNA-DNA hybrid ribonuclease activity"/>
    <property type="evidence" value="ECO:0007669"/>
    <property type="project" value="InterPro"/>
</dbReference>
<gene>
    <name evidence="3" type="ORF">G2W53_017893</name>
</gene>
<dbReference type="Pfam" id="PF13966">
    <property type="entry name" value="zf-RVT"/>
    <property type="match status" value="1"/>
</dbReference>
<keyword evidence="4" id="KW-1185">Reference proteome</keyword>
<protein>
    <submittedName>
        <fullName evidence="3">Reverse transcriptase zinc-binding domain</fullName>
    </submittedName>
</protein>
<dbReference type="InterPro" id="IPR036397">
    <property type="entry name" value="RNaseH_sf"/>
</dbReference>
<dbReference type="GO" id="GO:0003676">
    <property type="term" value="F:nucleic acid binding"/>
    <property type="evidence" value="ECO:0007669"/>
    <property type="project" value="InterPro"/>
</dbReference>
<organism evidence="3 4">
    <name type="scientific">Senna tora</name>
    <dbReference type="NCBI Taxonomy" id="362788"/>
    <lineage>
        <taxon>Eukaryota</taxon>
        <taxon>Viridiplantae</taxon>
        <taxon>Streptophyta</taxon>
        <taxon>Embryophyta</taxon>
        <taxon>Tracheophyta</taxon>
        <taxon>Spermatophyta</taxon>
        <taxon>Magnoliopsida</taxon>
        <taxon>eudicotyledons</taxon>
        <taxon>Gunneridae</taxon>
        <taxon>Pentapetalae</taxon>
        <taxon>rosids</taxon>
        <taxon>fabids</taxon>
        <taxon>Fabales</taxon>
        <taxon>Fabaceae</taxon>
        <taxon>Caesalpinioideae</taxon>
        <taxon>Cassia clade</taxon>
        <taxon>Senna</taxon>
    </lineage>
</organism>
<dbReference type="InterPro" id="IPR026960">
    <property type="entry name" value="RVT-Znf"/>
</dbReference>
<dbReference type="GO" id="GO:0003964">
    <property type="term" value="F:RNA-directed DNA polymerase activity"/>
    <property type="evidence" value="ECO:0007669"/>
    <property type="project" value="UniProtKB-KW"/>
</dbReference>
<reference evidence="3" key="1">
    <citation type="submission" date="2020-09" db="EMBL/GenBank/DDBJ databases">
        <title>Genome-Enabled Discovery of Anthraquinone Biosynthesis in Senna tora.</title>
        <authorList>
            <person name="Kang S.-H."/>
            <person name="Pandey R.P."/>
            <person name="Lee C.-M."/>
            <person name="Sim J.-S."/>
            <person name="Jeong J.-T."/>
            <person name="Choi B.-S."/>
            <person name="Jung M."/>
            <person name="Ginzburg D."/>
            <person name="Zhao K."/>
            <person name="Won S.Y."/>
            <person name="Oh T.-J."/>
            <person name="Yu Y."/>
            <person name="Kim N.-H."/>
            <person name="Lee O.R."/>
            <person name="Lee T.-H."/>
            <person name="Bashyal P."/>
            <person name="Kim T.-S."/>
            <person name="Lee W.-H."/>
            <person name="Kawkins C."/>
            <person name="Kim C.-K."/>
            <person name="Kim J.S."/>
            <person name="Ahn B.O."/>
            <person name="Rhee S.Y."/>
            <person name="Sohng J.K."/>
        </authorList>
    </citation>
    <scope>NUCLEOTIDE SEQUENCE</scope>
    <source>
        <tissue evidence="3">Leaf</tissue>
    </source>
</reference>
<dbReference type="EMBL" id="JAAIUW010000006">
    <property type="protein sequence ID" value="KAF7826729.1"/>
    <property type="molecule type" value="Genomic_DNA"/>
</dbReference>
<keyword evidence="3" id="KW-0695">RNA-directed DNA polymerase</keyword>
<dbReference type="InterPro" id="IPR052929">
    <property type="entry name" value="RNase_H-like_EbsB-rel"/>
</dbReference>
<accession>A0A834WR90</accession>
<name>A0A834WR90_9FABA</name>
<sequence>MESSRIKKVESEFLLEKLKALVVTDMQTEKDLPSTNPHIVEHVSLKGIESFLPPVQSKPFCFEKMWTRHSDCVDLIVSNCSNSSGLPSLDCTFDKLKCMEDSLSLWNKNTKIGNVEDTRVFEDPWIPNLPHEMILNHLPHYDPHLCVNRLISPNRQWIREDVAHIFPANVANLIYGITLGRISLDDSWFWRFNPTGHYLVKSGYKEYRRVVLSATSGSDKSMQHPDVWRRVWKSKLPGKLKHFVWRMLKEILLVCSRLAQKGLDVPPECPFCDLEDESTFHALLGCPALGDLWRRSGIPFVEESDEDIDLIRRNEWRFNNKDLPVAQILSQALDLWKDCLEICQVPNVASSETRFFSPWCPPPFLVLKLNVDASLKPGIHAGAGCVIRNEEGRVLTAAAFRVSESASAAELEVEAILRGLELAKDLRI</sequence>
<evidence type="ECO:0000259" key="1">
    <source>
        <dbReference type="Pfam" id="PF13456"/>
    </source>
</evidence>
<dbReference type="PANTHER" id="PTHR47074:SF11">
    <property type="entry name" value="REVERSE TRANSCRIPTASE-LIKE PROTEIN"/>
    <property type="match status" value="1"/>
</dbReference>
<dbReference type="Pfam" id="PF13456">
    <property type="entry name" value="RVT_3"/>
    <property type="match status" value="1"/>
</dbReference>
<dbReference type="CDD" id="cd06222">
    <property type="entry name" value="RNase_H_like"/>
    <property type="match status" value="1"/>
</dbReference>
<feature type="domain" description="Reverse transcriptase zinc-binding" evidence="2">
    <location>
        <begin position="223"/>
        <end position="293"/>
    </location>
</feature>
<dbReference type="Gene3D" id="3.30.420.10">
    <property type="entry name" value="Ribonuclease H-like superfamily/Ribonuclease H"/>
    <property type="match status" value="1"/>
</dbReference>
<feature type="domain" description="RNase H type-1" evidence="1">
    <location>
        <begin position="380"/>
        <end position="427"/>
    </location>
</feature>
<dbReference type="Proteomes" id="UP000634136">
    <property type="component" value="Unassembled WGS sequence"/>
</dbReference>
<dbReference type="OrthoDB" id="1426615at2759"/>
<keyword evidence="3" id="KW-0808">Transferase</keyword>
<dbReference type="PANTHER" id="PTHR47074">
    <property type="entry name" value="BNAC02G40300D PROTEIN"/>
    <property type="match status" value="1"/>
</dbReference>
<dbReference type="InterPro" id="IPR044730">
    <property type="entry name" value="RNase_H-like_dom_plant"/>
</dbReference>